<evidence type="ECO:0000313" key="12">
    <source>
        <dbReference type="EMBL" id="PYE55740.1"/>
    </source>
</evidence>
<protein>
    <recommendedName>
        <fullName evidence="10">Transport permease protein</fullName>
    </recommendedName>
</protein>
<feature type="transmembrane region" description="Helical" evidence="10">
    <location>
        <begin position="68"/>
        <end position="93"/>
    </location>
</feature>
<dbReference type="OrthoDB" id="9786910at2"/>
<evidence type="ECO:0000256" key="1">
    <source>
        <dbReference type="ARBA" id="ARBA00004651"/>
    </source>
</evidence>
<feature type="transmembrane region" description="Helical" evidence="10">
    <location>
        <begin position="178"/>
        <end position="197"/>
    </location>
</feature>
<keyword evidence="3 10" id="KW-0813">Transport</keyword>
<evidence type="ECO:0000256" key="2">
    <source>
        <dbReference type="ARBA" id="ARBA00007783"/>
    </source>
</evidence>
<dbReference type="PROSITE" id="PS51012">
    <property type="entry name" value="ABC_TM2"/>
    <property type="match status" value="1"/>
</dbReference>
<evidence type="ECO:0000256" key="9">
    <source>
        <dbReference type="ARBA" id="ARBA00023136"/>
    </source>
</evidence>
<keyword evidence="13" id="KW-1185">Reference proteome</keyword>
<dbReference type="PIRSF" id="PIRSF006648">
    <property type="entry name" value="DrrB"/>
    <property type="match status" value="1"/>
</dbReference>
<dbReference type="RefSeq" id="WP_110885297.1">
    <property type="nucleotide sequence ID" value="NZ_QJSX01000002.1"/>
</dbReference>
<evidence type="ECO:0000256" key="5">
    <source>
        <dbReference type="ARBA" id="ARBA00022597"/>
    </source>
</evidence>
<dbReference type="InterPro" id="IPR013525">
    <property type="entry name" value="ABC2_TM"/>
</dbReference>
<evidence type="ECO:0000256" key="4">
    <source>
        <dbReference type="ARBA" id="ARBA00022475"/>
    </source>
</evidence>
<keyword evidence="8 10" id="KW-1133">Transmembrane helix</keyword>
<keyword evidence="5" id="KW-0762">Sugar transport</keyword>
<dbReference type="InterPro" id="IPR047817">
    <property type="entry name" value="ABC2_TM_bact-type"/>
</dbReference>
<feature type="transmembrane region" description="Helical" evidence="10">
    <location>
        <begin position="105"/>
        <end position="132"/>
    </location>
</feature>
<comment type="caution">
    <text evidence="12">The sequence shown here is derived from an EMBL/GenBank/DDBJ whole genome shotgun (WGS) entry which is preliminary data.</text>
</comment>
<keyword evidence="4 10" id="KW-1003">Cell membrane</keyword>
<gene>
    <name evidence="12" type="ORF">DES52_102103</name>
</gene>
<feature type="transmembrane region" description="Helical" evidence="10">
    <location>
        <begin position="231"/>
        <end position="252"/>
    </location>
</feature>
<evidence type="ECO:0000256" key="10">
    <source>
        <dbReference type="RuleBase" id="RU361157"/>
    </source>
</evidence>
<dbReference type="InterPro" id="IPR000412">
    <property type="entry name" value="ABC_2_transport"/>
</dbReference>
<proteinExistence type="inferred from homology"/>
<reference evidence="12 13" key="1">
    <citation type="submission" date="2018-06" db="EMBL/GenBank/DDBJ databases">
        <title>Genomic Encyclopedia of Type Strains, Phase IV (KMG-IV): sequencing the most valuable type-strain genomes for metagenomic binning, comparative biology and taxonomic classification.</title>
        <authorList>
            <person name="Goeker M."/>
        </authorList>
    </citation>
    <scope>NUCLEOTIDE SEQUENCE [LARGE SCALE GENOMIC DNA]</scope>
    <source>
        <strain evidence="12 13">DSM 18048</strain>
    </source>
</reference>
<comment type="subcellular location">
    <subcellularLocation>
        <location evidence="1 10">Cell membrane</location>
        <topology evidence="1 10">Multi-pass membrane protein</topology>
    </subcellularLocation>
</comment>
<keyword evidence="7" id="KW-0972">Capsule biogenesis/degradation</keyword>
<keyword evidence="6 10" id="KW-0812">Transmembrane</keyword>
<sequence length="263" mass="29071">MSVRSTPVRIARLAYLRDLTSELVSREVKVRYKGSVFGAAWSLMLPLAQLLVFTLLFRAALKLDIPNYPLFVFVGVLAWNWFQSSVLTAASAIVDNRELVRRPGFPTLVLPAVTVVTTLVHYLLALPVLLLFTLLSGVPLTYHALALLAVIAVQFVLTLGLAYLVASVQVLFRDVQHLLGVVMTLAFYLTPVFYSPASVPERYRLIYELNPVARLLDASRAVVLEGRAPHWSSLLIVAAIGVVLLALGLTVFRRTSARFAEEL</sequence>
<dbReference type="AlphaFoldDB" id="A0A318S9C5"/>
<dbReference type="Proteomes" id="UP000248326">
    <property type="component" value="Unassembled WGS sequence"/>
</dbReference>
<feature type="transmembrane region" description="Helical" evidence="10">
    <location>
        <begin position="144"/>
        <end position="166"/>
    </location>
</feature>
<keyword evidence="9 10" id="KW-0472">Membrane</keyword>
<dbReference type="GO" id="GO:0140359">
    <property type="term" value="F:ABC-type transporter activity"/>
    <property type="evidence" value="ECO:0007669"/>
    <property type="project" value="InterPro"/>
</dbReference>
<comment type="similarity">
    <text evidence="2 10">Belongs to the ABC-2 integral membrane protein family.</text>
</comment>
<evidence type="ECO:0000256" key="6">
    <source>
        <dbReference type="ARBA" id="ARBA00022692"/>
    </source>
</evidence>
<dbReference type="EMBL" id="QJSX01000002">
    <property type="protein sequence ID" value="PYE55740.1"/>
    <property type="molecule type" value="Genomic_DNA"/>
</dbReference>
<dbReference type="GO" id="GO:0015920">
    <property type="term" value="P:lipopolysaccharide transport"/>
    <property type="evidence" value="ECO:0007669"/>
    <property type="project" value="TreeGrafter"/>
</dbReference>
<evidence type="ECO:0000313" key="13">
    <source>
        <dbReference type="Proteomes" id="UP000248326"/>
    </source>
</evidence>
<dbReference type="PANTHER" id="PTHR30413:SF10">
    <property type="entry name" value="CAPSULE POLYSACCHARIDE EXPORT INNER-MEMBRANE PROTEIN CTRC"/>
    <property type="match status" value="1"/>
</dbReference>
<evidence type="ECO:0000259" key="11">
    <source>
        <dbReference type="PROSITE" id="PS51012"/>
    </source>
</evidence>
<evidence type="ECO:0000256" key="7">
    <source>
        <dbReference type="ARBA" id="ARBA00022903"/>
    </source>
</evidence>
<evidence type="ECO:0000256" key="3">
    <source>
        <dbReference type="ARBA" id="ARBA00022448"/>
    </source>
</evidence>
<accession>A0A318S9C5</accession>
<organism evidence="12 13">
    <name type="scientific">Deinococcus yavapaiensis KR-236</name>
    <dbReference type="NCBI Taxonomy" id="694435"/>
    <lineage>
        <taxon>Bacteria</taxon>
        <taxon>Thermotogati</taxon>
        <taxon>Deinococcota</taxon>
        <taxon>Deinococci</taxon>
        <taxon>Deinococcales</taxon>
        <taxon>Deinococcaceae</taxon>
        <taxon>Deinococcus</taxon>
    </lineage>
</organism>
<dbReference type="Pfam" id="PF01061">
    <property type="entry name" value="ABC2_membrane"/>
    <property type="match status" value="1"/>
</dbReference>
<feature type="transmembrane region" description="Helical" evidence="10">
    <location>
        <begin position="36"/>
        <end position="56"/>
    </location>
</feature>
<dbReference type="PANTHER" id="PTHR30413">
    <property type="entry name" value="INNER MEMBRANE TRANSPORT PERMEASE"/>
    <property type="match status" value="1"/>
</dbReference>
<name>A0A318S9C5_9DEIO</name>
<dbReference type="GO" id="GO:0043190">
    <property type="term" value="C:ATP-binding cassette (ABC) transporter complex"/>
    <property type="evidence" value="ECO:0007669"/>
    <property type="project" value="InterPro"/>
</dbReference>
<evidence type="ECO:0000256" key="8">
    <source>
        <dbReference type="ARBA" id="ARBA00022989"/>
    </source>
</evidence>
<feature type="domain" description="ABC transmembrane type-2" evidence="11">
    <location>
        <begin position="37"/>
        <end position="255"/>
    </location>
</feature>